<dbReference type="Proteomes" id="UP000287651">
    <property type="component" value="Unassembled WGS sequence"/>
</dbReference>
<accession>A0A426YER7</accession>
<dbReference type="EMBL" id="AMZH03012917">
    <property type="protein sequence ID" value="RRT50167.1"/>
    <property type="molecule type" value="Genomic_DNA"/>
</dbReference>
<name>A0A426YER7_ENSVE</name>
<comment type="caution">
    <text evidence="1">The sequence shown here is derived from an EMBL/GenBank/DDBJ whole genome shotgun (WGS) entry which is preliminary data.</text>
</comment>
<gene>
    <name evidence="1" type="ORF">B296_00047825</name>
</gene>
<sequence length="194" mass="21029">MTCVTIHEPSELRGARATSILRHVGGETITTPEPPLTHPRYHPVPTVAPPAPPAAGTHCASVDIYCRYGSVTSETSVVTGAVGKRHGMVHRRGCYARPSSTISAALNLDPFTRRVRLTLTRFDAVKNHILVGSNSGSVDSAALNLDPFTRPGYGLPPCDWCRWCHFDPVQSDENSRTKKCRRVGSDSGSVEILQ</sequence>
<proteinExistence type="predicted"/>
<evidence type="ECO:0000313" key="2">
    <source>
        <dbReference type="Proteomes" id="UP000287651"/>
    </source>
</evidence>
<reference evidence="1 2" key="1">
    <citation type="journal article" date="2014" name="Agronomy (Basel)">
        <title>A Draft Genome Sequence for Ensete ventricosum, the Drought-Tolerant Tree Against Hunger.</title>
        <authorList>
            <person name="Harrison J."/>
            <person name="Moore K.A."/>
            <person name="Paszkiewicz K."/>
            <person name="Jones T."/>
            <person name="Grant M."/>
            <person name="Ambacheew D."/>
            <person name="Muzemil S."/>
            <person name="Studholme D.J."/>
        </authorList>
    </citation>
    <scope>NUCLEOTIDE SEQUENCE [LARGE SCALE GENOMIC DNA]</scope>
</reference>
<evidence type="ECO:0000313" key="1">
    <source>
        <dbReference type="EMBL" id="RRT50167.1"/>
    </source>
</evidence>
<protein>
    <submittedName>
        <fullName evidence="1">Uncharacterized protein</fullName>
    </submittedName>
</protein>
<organism evidence="1 2">
    <name type="scientific">Ensete ventricosum</name>
    <name type="common">Abyssinian banana</name>
    <name type="synonym">Musa ensete</name>
    <dbReference type="NCBI Taxonomy" id="4639"/>
    <lineage>
        <taxon>Eukaryota</taxon>
        <taxon>Viridiplantae</taxon>
        <taxon>Streptophyta</taxon>
        <taxon>Embryophyta</taxon>
        <taxon>Tracheophyta</taxon>
        <taxon>Spermatophyta</taxon>
        <taxon>Magnoliopsida</taxon>
        <taxon>Liliopsida</taxon>
        <taxon>Zingiberales</taxon>
        <taxon>Musaceae</taxon>
        <taxon>Ensete</taxon>
    </lineage>
</organism>
<dbReference type="AlphaFoldDB" id="A0A426YER7"/>